<protein>
    <submittedName>
        <fullName evidence="4">PHB depolymerase family esterase</fullName>
    </submittedName>
</protein>
<dbReference type="EMBL" id="JAQQFR010000001">
    <property type="protein sequence ID" value="MFL9876962.1"/>
    <property type="molecule type" value="Genomic_DNA"/>
</dbReference>
<dbReference type="InterPro" id="IPR003140">
    <property type="entry name" value="PLipase/COase/thioEstase"/>
</dbReference>
<dbReference type="InterPro" id="IPR029058">
    <property type="entry name" value="AB_hydrolase_fold"/>
</dbReference>
<comment type="similarity">
    <text evidence="1">Belongs to the AB hydrolase superfamily. AB hydrolase 2 family.</text>
</comment>
<dbReference type="PANTHER" id="PTHR10655:SF17">
    <property type="entry name" value="LYSOPHOSPHOLIPASE-LIKE PROTEIN 1"/>
    <property type="match status" value="1"/>
</dbReference>
<keyword evidence="5" id="KW-1185">Reference proteome</keyword>
<dbReference type="Proteomes" id="UP001629214">
    <property type="component" value="Unassembled WGS sequence"/>
</dbReference>
<reference evidence="4 5" key="1">
    <citation type="journal article" date="2024" name="Chem. Sci.">
        <title>Discovery of megapolipeptins by genome mining of a Burkholderiales bacteria collection.</title>
        <authorList>
            <person name="Paulo B.S."/>
            <person name="Recchia M.J.J."/>
            <person name="Lee S."/>
            <person name="Fergusson C.H."/>
            <person name="Romanowski S.B."/>
            <person name="Hernandez A."/>
            <person name="Krull N."/>
            <person name="Liu D.Y."/>
            <person name="Cavanagh H."/>
            <person name="Bos A."/>
            <person name="Gray C.A."/>
            <person name="Murphy B.T."/>
            <person name="Linington R.G."/>
            <person name="Eustaquio A.S."/>
        </authorList>
    </citation>
    <scope>NUCLEOTIDE SEQUENCE [LARGE SCALE GENOMIC DNA]</scope>
    <source>
        <strain evidence="4 5">RL21-008-BIB-B</strain>
    </source>
</reference>
<organism evidence="4 5">
    <name type="scientific">Herbaspirillum rhizosphaerae</name>
    <dbReference type="NCBI Taxonomy" id="346179"/>
    <lineage>
        <taxon>Bacteria</taxon>
        <taxon>Pseudomonadati</taxon>
        <taxon>Pseudomonadota</taxon>
        <taxon>Betaproteobacteria</taxon>
        <taxon>Burkholderiales</taxon>
        <taxon>Oxalobacteraceae</taxon>
        <taxon>Herbaspirillum</taxon>
    </lineage>
</organism>
<comment type="caution">
    <text evidence="4">The sequence shown here is derived from an EMBL/GenBank/DDBJ whole genome shotgun (WGS) entry which is preliminary data.</text>
</comment>
<evidence type="ECO:0000313" key="4">
    <source>
        <dbReference type="EMBL" id="MFL9876962.1"/>
    </source>
</evidence>
<name>A0ABW8Z1W1_9BURK</name>
<feature type="domain" description="Phospholipase/carboxylesterase/thioesterase" evidence="3">
    <location>
        <begin position="32"/>
        <end position="216"/>
    </location>
</feature>
<dbReference type="InterPro" id="IPR050565">
    <property type="entry name" value="LYPA1-2/EST-like"/>
</dbReference>
<accession>A0ABW8Z1W1</accession>
<gene>
    <name evidence="4" type="ORF">PQR63_01105</name>
</gene>
<dbReference type="PANTHER" id="PTHR10655">
    <property type="entry name" value="LYSOPHOSPHOLIPASE-RELATED"/>
    <property type="match status" value="1"/>
</dbReference>
<evidence type="ECO:0000259" key="3">
    <source>
        <dbReference type="Pfam" id="PF02230"/>
    </source>
</evidence>
<proteinExistence type="inferred from homology"/>
<dbReference type="Gene3D" id="3.40.50.1820">
    <property type="entry name" value="alpha/beta hydrolase"/>
    <property type="match status" value="1"/>
</dbReference>
<dbReference type="Pfam" id="PF02230">
    <property type="entry name" value="Abhydrolase_2"/>
    <property type="match status" value="1"/>
</dbReference>
<dbReference type="SUPFAM" id="SSF53474">
    <property type="entry name" value="alpha/beta-Hydrolases"/>
    <property type="match status" value="1"/>
</dbReference>
<evidence type="ECO:0000256" key="2">
    <source>
        <dbReference type="ARBA" id="ARBA00022801"/>
    </source>
</evidence>
<evidence type="ECO:0000256" key="1">
    <source>
        <dbReference type="ARBA" id="ARBA00006499"/>
    </source>
</evidence>
<dbReference type="RefSeq" id="WP_408164882.1">
    <property type="nucleotide sequence ID" value="NZ_JAQQFR010000001.1"/>
</dbReference>
<sequence length="234" mass="24950">MNTSSNSSEGHGLPLHHLVRRPAAGAIAEGGSACLLLLHGVGSNETNLVAFAQAQDPRLTVILPRGPLAFGPNQHGWFNVNFTVTGPVIDPAQAEASRAMLVSFIEGLPAAYGIAPDKVWIAGFSQGGIMSAGVGLTRPDKATGFGILSGRILPEIAPLIARDDALRKSSAYVSHGVQDNKLTVEYARDTRRLLNEHQIPTVYREYPAGHELNAEMQGDFIAWMTQQLDAASGY</sequence>
<keyword evidence="2" id="KW-0378">Hydrolase</keyword>
<evidence type="ECO:0000313" key="5">
    <source>
        <dbReference type="Proteomes" id="UP001629214"/>
    </source>
</evidence>